<evidence type="ECO:0000256" key="1">
    <source>
        <dbReference type="SAM" id="Phobius"/>
    </source>
</evidence>
<organism evidence="2 3">
    <name type="scientific">Massilia agrisoli</name>
    <dbReference type="NCBI Taxonomy" id="2892444"/>
    <lineage>
        <taxon>Bacteria</taxon>
        <taxon>Pseudomonadati</taxon>
        <taxon>Pseudomonadota</taxon>
        <taxon>Betaproteobacteria</taxon>
        <taxon>Burkholderiales</taxon>
        <taxon>Oxalobacteraceae</taxon>
        <taxon>Telluria group</taxon>
        <taxon>Massilia</taxon>
    </lineage>
</organism>
<gene>
    <name evidence="2" type="ORF">LMJ30_12680</name>
</gene>
<accession>A0ABS8IVB6</accession>
<evidence type="ECO:0000313" key="2">
    <source>
        <dbReference type="EMBL" id="MCC6071816.1"/>
    </source>
</evidence>
<name>A0ABS8IVB6_9BURK</name>
<sequence length="209" mass="22107">MLHPARVRITGLLLALGLNAAFFAMFVWQARPQMADLPDPSRMALVWARPVVEAPAPVTAAPLAAGAPPARQARRPKRPAILAISEPAVTAATEAIVESDSADPFEEPGSATATSFDKAVIGKAIKVAMTERKALEHTQKFVKSGPGPNQYEQFASDVEAATIPYCYKGDAMKHTPPVIEVGSLKIPLGGVLALPFFAKAVATGKCRVK</sequence>
<dbReference type="Proteomes" id="UP001198701">
    <property type="component" value="Unassembled WGS sequence"/>
</dbReference>
<proteinExistence type="predicted"/>
<feature type="transmembrane region" description="Helical" evidence="1">
    <location>
        <begin position="12"/>
        <end position="30"/>
    </location>
</feature>
<evidence type="ECO:0000313" key="3">
    <source>
        <dbReference type="Proteomes" id="UP001198701"/>
    </source>
</evidence>
<keyword evidence="1" id="KW-0472">Membrane</keyword>
<keyword evidence="1" id="KW-1133">Transmembrane helix</keyword>
<dbReference type="RefSeq" id="WP_229432701.1">
    <property type="nucleotide sequence ID" value="NZ_JAJHPV010000013.1"/>
</dbReference>
<keyword evidence="1" id="KW-0812">Transmembrane</keyword>
<reference evidence="2 3" key="1">
    <citation type="submission" date="2021-11" db="EMBL/GenBank/DDBJ databases">
        <authorList>
            <person name="Huq M.A."/>
        </authorList>
    </citation>
    <scope>NUCLEOTIDE SEQUENCE [LARGE SCALE GENOMIC DNA]</scope>
    <source>
        <strain evidence="2 3">MAHUQ-52</strain>
    </source>
</reference>
<protein>
    <submittedName>
        <fullName evidence="2">Uncharacterized protein</fullName>
    </submittedName>
</protein>
<comment type="caution">
    <text evidence="2">The sequence shown here is derived from an EMBL/GenBank/DDBJ whole genome shotgun (WGS) entry which is preliminary data.</text>
</comment>
<dbReference type="EMBL" id="JAJHPV010000013">
    <property type="protein sequence ID" value="MCC6071816.1"/>
    <property type="molecule type" value="Genomic_DNA"/>
</dbReference>
<keyword evidence="3" id="KW-1185">Reference proteome</keyword>